<dbReference type="Pfam" id="PF00300">
    <property type="entry name" value="His_Phos_1"/>
    <property type="match status" value="1"/>
</dbReference>
<gene>
    <name evidence="1" type="ORF">Pa4123_68930</name>
</gene>
<dbReference type="SMART" id="SM00855">
    <property type="entry name" value="PGAM"/>
    <property type="match status" value="1"/>
</dbReference>
<dbReference type="InterPro" id="IPR050275">
    <property type="entry name" value="PGM_Phosphatase"/>
</dbReference>
<dbReference type="RefSeq" id="WP_281902782.1">
    <property type="nucleotide sequence ID" value="NZ_BSDI01000047.1"/>
</dbReference>
<accession>A0ABQ5R6V2</accession>
<evidence type="ECO:0000313" key="1">
    <source>
        <dbReference type="EMBL" id="GLI01617.1"/>
    </source>
</evidence>
<dbReference type="InterPro" id="IPR013078">
    <property type="entry name" value="His_Pase_superF_clade-1"/>
</dbReference>
<protein>
    <submittedName>
        <fullName evidence="1">Phosphoglycerate mutase</fullName>
    </submittedName>
</protein>
<dbReference type="Proteomes" id="UP001144280">
    <property type="component" value="Unassembled WGS sequence"/>
</dbReference>
<keyword evidence="2" id="KW-1185">Reference proteome</keyword>
<evidence type="ECO:0000313" key="2">
    <source>
        <dbReference type="Proteomes" id="UP001144280"/>
    </source>
</evidence>
<organism evidence="1 2">
    <name type="scientific">Phytohabitans aurantiacus</name>
    <dbReference type="NCBI Taxonomy" id="3016789"/>
    <lineage>
        <taxon>Bacteria</taxon>
        <taxon>Bacillati</taxon>
        <taxon>Actinomycetota</taxon>
        <taxon>Actinomycetes</taxon>
        <taxon>Micromonosporales</taxon>
        <taxon>Micromonosporaceae</taxon>
    </lineage>
</organism>
<comment type="caution">
    <text evidence="1">The sequence shown here is derived from an EMBL/GenBank/DDBJ whole genome shotgun (WGS) entry which is preliminary data.</text>
</comment>
<sequence length="209" mass="22310">MRTTVVLVRHGRTVWHHPNRYAGRSDVPLDAHGEAQAEALARWAAGEKFTSLVSSPLGRAVATLAPVAAATGLAPTVEPRLRELDFGVAEGRTLEQVRADDPEAVAWFEANPAEYHFPDGEPPAEAVDRARAALADLVAADPGGKVLVVAHNTLIRLVTCAVLGVPLGEYRRRLPVYDSVAATTLRYDRPGGPAALLAYNVPVAQGWMA</sequence>
<dbReference type="EMBL" id="BSDI01000047">
    <property type="protein sequence ID" value="GLI01617.1"/>
    <property type="molecule type" value="Genomic_DNA"/>
</dbReference>
<dbReference type="PANTHER" id="PTHR48100">
    <property type="entry name" value="BROAD-SPECIFICITY PHOSPHATASE YOR283W-RELATED"/>
    <property type="match status" value="1"/>
</dbReference>
<dbReference type="Gene3D" id="3.40.50.1240">
    <property type="entry name" value="Phosphoglycerate mutase-like"/>
    <property type="match status" value="1"/>
</dbReference>
<proteinExistence type="predicted"/>
<dbReference type="CDD" id="cd07067">
    <property type="entry name" value="HP_PGM_like"/>
    <property type="match status" value="1"/>
</dbReference>
<dbReference type="SUPFAM" id="SSF53254">
    <property type="entry name" value="Phosphoglycerate mutase-like"/>
    <property type="match status" value="1"/>
</dbReference>
<dbReference type="PANTHER" id="PTHR48100:SF1">
    <property type="entry name" value="HISTIDINE PHOSPHATASE FAMILY PROTEIN-RELATED"/>
    <property type="match status" value="1"/>
</dbReference>
<reference evidence="1" key="1">
    <citation type="submission" date="2022-12" db="EMBL/GenBank/DDBJ databases">
        <title>New Phytohabitans aurantiacus sp. RD004123 nov., an actinomycete isolated from soil.</title>
        <authorList>
            <person name="Triningsih D.W."/>
            <person name="Harunari E."/>
            <person name="Igarashi Y."/>
        </authorList>
    </citation>
    <scope>NUCLEOTIDE SEQUENCE</scope>
    <source>
        <strain evidence="1">RD004123</strain>
    </source>
</reference>
<dbReference type="InterPro" id="IPR029033">
    <property type="entry name" value="His_PPase_superfam"/>
</dbReference>
<name>A0ABQ5R6V2_9ACTN</name>